<dbReference type="KEGG" id="cpat:CLPA_c19860"/>
<dbReference type="PATRIC" id="fig|1262449.3.peg.1010"/>
<dbReference type="KEGG" id="cpae:CPAST_c19860"/>
<dbReference type="RefSeq" id="WP_003442362.1">
    <property type="nucleotide sequence ID" value="NZ_ANZB01000002.1"/>
</dbReference>
<dbReference type="Proteomes" id="UP000028042">
    <property type="component" value="Unassembled WGS sequence"/>
</dbReference>
<evidence type="ECO:0000313" key="5">
    <source>
        <dbReference type="Proteomes" id="UP000030905"/>
    </source>
</evidence>
<dbReference type="Proteomes" id="UP000030905">
    <property type="component" value="Chromosome"/>
</dbReference>
<keyword evidence="1" id="KW-0472">Membrane</keyword>
<keyword evidence="1" id="KW-1133">Transmembrane helix</keyword>
<dbReference type="InterPro" id="IPR050490">
    <property type="entry name" value="Bact_solute-bd_prot1"/>
</dbReference>
<dbReference type="SUPFAM" id="SSF53850">
    <property type="entry name" value="Periplasmic binding protein-like II"/>
    <property type="match status" value="1"/>
</dbReference>
<dbReference type="PANTHER" id="PTHR43649">
    <property type="entry name" value="ARABINOSE-BINDING PROTEIN-RELATED"/>
    <property type="match status" value="1"/>
</dbReference>
<dbReference type="Gene3D" id="3.40.190.10">
    <property type="entry name" value="Periplasmic binding protein-like II"/>
    <property type="match status" value="1"/>
</dbReference>
<proteinExistence type="predicted"/>
<accession>A0A0H3J2A8</accession>
<keyword evidence="1" id="KW-0812">Transmembrane</keyword>
<feature type="transmembrane region" description="Helical" evidence="1">
    <location>
        <begin position="7"/>
        <end position="25"/>
    </location>
</feature>
<keyword evidence="2" id="KW-0762">Sugar transport</keyword>
<sequence>MKKKRIVLFVSLIVIILIIGLYPIISKNQLDTRESNTLKIYITGKDDVYDRRLGGIINEFEKKYPNIKIQKVMFNPNIKIQKVMFNPNDGDGYVKKMLADILAGDGPDVLYLDNMSTRKLEKSDMLLDLKPFIEKDTSFKKEDYNMKVIEAGLYNSHQVIMPLDYYVNQYITTEQLLKKNNVNLQDNYSQKDFMKALDGYITSANGDKNKLLFAMPMNIEDFLASSGEKFIDYDNKKVYFDKPEFKEIIDNYKKIYNASKKPADITGTSGTDGFEALKNGNTLFSNDPIDRTQDIFFQYESLVNQVIGEKQIINAMPNYKRGDNVTAIVGYSLAISKNTKNKQAAYNFIKIAISEDIQGSRNLPSSIPVNKKAARDLENQYMKAEVNHTYKYSKNITIAQQPLSNNFQNYYNKIVDNVGNAQITNSDIERMMMESLTPYFEDKSSYETCIKTLENKVKLYINE</sequence>
<keyword evidence="2" id="KW-0813">Transport</keyword>
<dbReference type="GeneID" id="93074138"/>
<organism evidence="2 5">
    <name type="scientific">Clostridium pasteurianum DSM 525 = ATCC 6013</name>
    <dbReference type="NCBI Taxonomy" id="1262449"/>
    <lineage>
        <taxon>Bacteria</taxon>
        <taxon>Bacillati</taxon>
        <taxon>Bacillota</taxon>
        <taxon>Clostridia</taxon>
        <taxon>Eubacteriales</taxon>
        <taxon>Clostridiaceae</taxon>
        <taxon>Clostridium</taxon>
    </lineage>
</organism>
<dbReference type="EMBL" id="JPGY02000001">
    <property type="protein sequence ID" value="KRU11946.1"/>
    <property type="molecule type" value="Genomic_DNA"/>
</dbReference>
<evidence type="ECO:0000313" key="3">
    <source>
        <dbReference type="EMBL" id="KRU11946.1"/>
    </source>
</evidence>
<evidence type="ECO:0000313" key="2">
    <source>
        <dbReference type="EMBL" id="AJA52044.1"/>
    </source>
</evidence>
<dbReference type="AlphaFoldDB" id="A0A0H3J2A8"/>
<evidence type="ECO:0000313" key="4">
    <source>
        <dbReference type="Proteomes" id="UP000028042"/>
    </source>
</evidence>
<evidence type="ECO:0000256" key="1">
    <source>
        <dbReference type="SAM" id="Phobius"/>
    </source>
</evidence>
<gene>
    <name evidence="2" type="ORF">CLPA_c19860</name>
    <name evidence="3" type="ORF">CP6013_01193</name>
</gene>
<dbReference type="Pfam" id="PF01547">
    <property type="entry name" value="SBP_bac_1"/>
    <property type="match status" value="1"/>
</dbReference>
<name>A0A0H3J2A8_CLOPA</name>
<reference evidence="3" key="2">
    <citation type="submission" date="2015-10" db="EMBL/GenBank/DDBJ databases">
        <title>Improved Draft Genome Sequence of Clostridium pasteurianum Strain ATCC 6013 (DSM 525) Using a Hybrid Next-Generation Sequencing Approach.</title>
        <authorList>
            <person name="Pyne M.E."/>
            <person name="Utturkar S.M."/>
            <person name="Brown S.D."/>
            <person name="Moo-Young M."/>
            <person name="Chung D.A."/>
            <person name="Chou P.C."/>
        </authorList>
    </citation>
    <scope>NUCLEOTIDE SEQUENCE</scope>
    <source>
        <strain evidence="3">ATCC 6013</strain>
    </source>
</reference>
<dbReference type="EMBL" id="CP009268">
    <property type="protein sequence ID" value="AJA52044.1"/>
    <property type="molecule type" value="Genomic_DNA"/>
</dbReference>
<dbReference type="InterPro" id="IPR006059">
    <property type="entry name" value="SBP"/>
</dbReference>
<protein>
    <submittedName>
        <fullName evidence="2">ABC-type sugar transport system, periplasmic component</fullName>
    </submittedName>
    <submittedName>
        <fullName evidence="3">Extracellular solute-binding protein family 1</fullName>
    </submittedName>
</protein>
<reference evidence="3 4" key="3">
    <citation type="journal article" name="Genome Announc.">
        <title>Improved Draft Genome Sequence of Clostridium pasteurianum Strain ATCC 6013 (DSM 525) Using a Hybrid Next-Generation Sequencing Approach.</title>
        <authorList>
            <person name="Pyne M.E."/>
            <person name="Utturkar S."/>
            <person name="Brown S.D."/>
            <person name="Moo-Young M."/>
            <person name="Chung D.A."/>
            <person name="Chou C.P."/>
        </authorList>
    </citation>
    <scope>NUCLEOTIDE SEQUENCE [LARGE SCALE GENOMIC DNA]</scope>
    <source>
        <strain evidence="3 4">ATCC 6013</strain>
    </source>
</reference>
<dbReference type="eggNOG" id="COG1653">
    <property type="taxonomic scope" value="Bacteria"/>
</dbReference>
<reference evidence="2 5" key="1">
    <citation type="journal article" date="2015" name="Genome Announc.">
        <title>Complete Genome Sequence of the Nitrogen-Fixing and Solvent-Producing Clostridium pasteurianum DSM 525.</title>
        <authorList>
            <person name="Poehlein A."/>
            <person name="Grosse-Honebrink A."/>
            <person name="Zhang Y."/>
            <person name="Minton N.P."/>
            <person name="Daniel R."/>
        </authorList>
    </citation>
    <scope>NUCLEOTIDE SEQUENCE [LARGE SCALE GENOMIC DNA]</scope>
    <source>
        <strain evidence="2">DSM 525</strain>
        <strain evidence="5">DSM 525 / ATCC 6013</strain>
    </source>
</reference>
<dbReference type="PANTHER" id="PTHR43649:SF12">
    <property type="entry name" value="DIACETYLCHITOBIOSE BINDING PROTEIN DASA"/>
    <property type="match status" value="1"/>
</dbReference>
<keyword evidence="5" id="KW-1185">Reference proteome</keyword>